<dbReference type="RefSeq" id="WP_152887861.1">
    <property type="nucleotide sequence ID" value="NZ_WHJC01000024.1"/>
</dbReference>
<comment type="caution">
    <text evidence="6">The sequence shown here is derived from an EMBL/GenBank/DDBJ whole genome shotgun (WGS) entry which is preliminary data.</text>
</comment>
<accession>A0A6I1MPQ6</accession>
<dbReference type="PANTHER" id="PTHR41286:SF1">
    <property type="entry name" value="HNH NUCLEASE YAJD-RELATED"/>
    <property type="match status" value="1"/>
</dbReference>
<evidence type="ECO:0000313" key="6">
    <source>
        <dbReference type="EMBL" id="MPQ42861.1"/>
    </source>
</evidence>
<comment type="similarity">
    <text evidence="3">Belongs to the HNH nuclease family.</text>
</comment>
<name>A0A6I1MPQ6_9CLOT</name>
<evidence type="ECO:0000256" key="1">
    <source>
        <dbReference type="ARBA" id="ARBA00022722"/>
    </source>
</evidence>
<dbReference type="GO" id="GO:0004519">
    <property type="term" value="F:endonuclease activity"/>
    <property type="evidence" value="ECO:0007669"/>
    <property type="project" value="UniProtKB-KW"/>
</dbReference>
<proteinExistence type="inferred from homology"/>
<evidence type="ECO:0000256" key="2">
    <source>
        <dbReference type="ARBA" id="ARBA00022801"/>
    </source>
</evidence>
<keyword evidence="1" id="KW-0540">Nuclease</keyword>
<keyword evidence="7" id="KW-1185">Reference proteome</keyword>
<dbReference type="GO" id="GO:0016787">
    <property type="term" value="F:hydrolase activity"/>
    <property type="evidence" value="ECO:0007669"/>
    <property type="project" value="UniProtKB-KW"/>
</dbReference>
<dbReference type="GO" id="GO:0008270">
    <property type="term" value="F:zinc ion binding"/>
    <property type="evidence" value="ECO:0007669"/>
    <property type="project" value="InterPro"/>
</dbReference>
<dbReference type="InterPro" id="IPR002711">
    <property type="entry name" value="HNH"/>
</dbReference>
<sequence length="98" mass="11718">MFKDIPSDEEVNKFYKSYTWVKVRKKVMLRDNNECQRCKEQGMFSIGQCVHHKKELKKHPELALDINNLTTLCNKCHNIVHEKGAPKNKRKCLTEERW</sequence>
<dbReference type="PANTHER" id="PTHR41286">
    <property type="entry name" value="HNH NUCLEASE YAJD-RELATED"/>
    <property type="match status" value="1"/>
</dbReference>
<dbReference type="SMART" id="SM00507">
    <property type="entry name" value="HNHc"/>
    <property type="match status" value="1"/>
</dbReference>
<dbReference type="InterPro" id="IPR003615">
    <property type="entry name" value="HNH_nuc"/>
</dbReference>
<dbReference type="GO" id="GO:0005829">
    <property type="term" value="C:cytosol"/>
    <property type="evidence" value="ECO:0007669"/>
    <property type="project" value="TreeGrafter"/>
</dbReference>
<feature type="domain" description="HNH nuclease" evidence="5">
    <location>
        <begin position="22"/>
        <end position="78"/>
    </location>
</feature>
<keyword evidence="2" id="KW-0378">Hydrolase</keyword>
<dbReference type="CDD" id="cd00085">
    <property type="entry name" value="HNHc"/>
    <property type="match status" value="1"/>
</dbReference>
<reference evidence="6 7" key="1">
    <citation type="submission" date="2019-10" db="EMBL/GenBank/DDBJ databases">
        <title>The Genome Sequence of Clostridium tarantellae Isolated from Fish Brain.</title>
        <authorList>
            <person name="Bano L."/>
            <person name="Kiel M."/>
            <person name="Sales G."/>
            <person name="Doxey A.C."/>
            <person name="Mansfield M.J."/>
            <person name="Schiavone M."/>
            <person name="Rossetto O."/>
            <person name="Pirazzini M."/>
            <person name="Dobrindt U."/>
            <person name="Montecucco C."/>
        </authorList>
    </citation>
    <scope>NUCLEOTIDE SEQUENCE [LARGE SCALE GENOMIC DNA]</scope>
    <source>
        <strain evidence="6 7">DSM 3997</strain>
    </source>
</reference>
<keyword evidence="6" id="KW-0255">Endonuclease</keyword>
<evidence type="ECO:0000259" key="5">
    <source>
        <dbReference type="SMART" id="SM00507"/>
    </source>
</evidence>
<organism evidence="6 7">
    <name type="scientific">Clostridium tarantellae</name>
    <dbReference type="NCBI Taxonomy" id="39493"/>
    <lineage>
        <taxon>Bacteria</taxon>
        <taxon>Bacillati</taxon>
        <taxon>Bacillota</taxon>
        <taxon>Clostridia</taxon>
        <taxon>Eubacteriales</taxon>
        <taxon>Clostridiaceae</taxon>
        <taxon>Clostridium</taxon>
    </lineage>
</organism>
<dbReference type="Pfam" id="PF01844">
    <property type="entry name" value="HNH"/>
    <property type="match status" value="1"/>
</dbReference>
<evidence type="ECO:0000256" key="4">
    <source>
        <dbReference type="ARBA" id="ARBA00040194"/>
    </source>
</evidence>
<evidence type="ECO:0000256" key="3">
    <source>
        <dbReference type="ARBA" id="ARBA00038412"/>
    </source>
</evidence>
<gene>
    <name evidence="6" type="ORF">GBZ86_03715</name>
</gene>
<protein>
    <recommendedName>
        <fullName evidence="4">Putative HNH nuclease YajD</fullName>
    </recommendedName>
</protein>
<dbReference type="GO" id="GO:0003676">
    <property type="term" value="F:nucleic acid binding"/>
    <property type="evidence" value="ECO:0007669"/>
    <property type="project" value="InterPro"/>
</dbReference>
<dbReference type="EMBL" id="WHJC01000024">
    <property type="protein sequence ID" value="MPQ42861.1"/>
    <property type="molecule type" value="Genomic_DNA"/>
</dbReference>
<dbReference type="OrthoDB" id="9811997at2"/>
<evidence type="ECO:0000313" key="7">
    <source>
        <dbReference type="Proteomes" id="UP000430345"/>
    </source>
</evidence>
<dbReference type="AlphaFoldDB" id="A0A6I1MPQ6"/>
<dbReference type="Proteomes" id="UP000430345">
    <property type="component" value="Unassembled WGS sequence"/>
</dbReference>